<protein>
    <submittedName>
        <fullName evidence="2">OLC1v1008617C1</fullName>
    </submittedName>
</protein>
<dbReference type="PANTHER" id="PTHR33710">
    <property type="entry name" value="BNAC02G09200D PROTEIN"/>
    <property type="match status" value="1"/>
</dbReference>
<dbReference type="AlphaFoldDB" id="A0AAV1DLZ2"/>
<feature type="compositionally biased region" description="Basic and acidic residues" evidence="1">
    <location>
        <begin position="323"/>
        <end position="345"/>
    </location>
</feature>
<name>A0AAV1DLZ2_OLDCO</name>
<accession>A0AAV1DLZ2</accession>
<dbReference type="Gene3D" id="3.60.10.10">
    <property type="entry name" value="Endonuclease/exonuclease/phosphatase"/>
    <property type="match status" value="1"/>
</dbReference>
<reference evidence="2" key="1">
    <citation type="submission" date="2023-03" db="EMBL/GenBank/DDBJ databases">
        <authorList>
            <person name="Julca I."/>
        </authorList>
    </citation>
    <scope>NUCLEOTIDE SEQUENCE</scope>
</reference>
<evidence type="ECO:0000313" key="3">
    <source>
        <dbReference type="Proteomes" id="UP001161247"/>
    </source>
</evidence>
<feature type="region of interest" description="Disordered" evidence="1">
    <location>
        <begin position="319"/>
        <end position="345"/>
    </location>
</feature>
<dbReference type="PANTHER" id="PTHR33710:SF64">
    <property type="entry name" value="ENDONUCLEASE_EXONUCLEASE_PHOSPHATASE DOMAIN-CONTAINING PROTEIN"/>
    <property type="match status" value="1"/>
</dbReference>
<gene>
    <name evidence="2" type="ORF">OLC1_LOCUS16904</name>
</gene>
<dbReference type="InterPro" id="IPR036691">
    <property type="entry name" value="Endo/exonu/phosph_ase_sf"/>
</dbReference>
<organism evidence="2 3">
    <name type="scientific">Oldenlandia corymbosa var. corymbosa</name>
    <dbReference type="NCBI Taxonomy" id="529605"/>
    <lineage>
        <taxon>Eukaryota</taxon>
        <taxon>Viridiplantae</taxon>
        <taxon>Streptophyta</taxon>
        <taxon>Embryophyta</taxon>
        <taxon>Tracheophyta</taxon>
        <taxon>Spermatophyta</taxon>
        <taxon>Magnoliopsida</taxon>
        <taxon>eudicotyledons</taxon>
        <taxon>Gunneridae</taxon>
        <taxon>Pentapetalae</taxon>
        <taxon>asterids</taxon>
        <taxon>lamiids</taxon>
        <taxon>Gentianales</taxon>
        <taxon>Rubiaceae</taxon>
        <taxon>Rubioideae</taxon>
        <taxon>Spermacoceae</taxon>
        <taxon>Hedyotis-Oldenlandia complex</taxon>
        <taxon>Oldenlandia</taxon>
    </lineage>
</organism>
<dbReference type="SUPFAM" id="SSF56219">
    <property type="entry name" value="DNase I-like"/>
    <property type="match status" value="1"/>
</dbReference>
<evidence type="ECO:0000313" key="2">
    <source>
        <dbReference type="EMBL" id="CAI9108911.1"/>
    </source>
</evidence>
<sequence>MRVLKWTPRFNTEQESSTTPVWVSFEGLRVHRFNKEYLGKLSNIIGTPLKIDVPTLNMSRPSIARQVTYENLLEYCMNCRKIGHSAVNSRHGKQKSANQLATVSCATVGIKNPIPTKKTDIGVPPKPLAPEYAWGKKDTVEKNAGQANNKGQEGSTSGLTEKEKQQILTDVVQLSTLVEQVSRLLSNEKLSAILEKISQEENLKTTWENDGKIEDLENMNTQLVVYTEPTVSIPTINLSSRFDLLKNLQEDQINDTGERDINQGNEFLDEVASESDVEMAYDETVKEQEEGLITEERRIHDDVQVGLLDETIEDARLVVSDGEDNKKKRGRPEGSTKEQRIRASETRRSTKLLVYAKSTRQGRSHLWTELKNFQQLYDMEPWIVGGDYNVIHNTIKYEGSSQPDMGPIDDFNSWINDCKLIDLTLVGNLYTWKGTRQNGMVEKRLDRVLFNQEWLTFFPIASVHHLNRTTSDHSSLLLKYKSDVGPAP</sequence>
<dbReference type="EMBL" id="OX459123">
    <property type="protein sequence ID" value="CAI9108911.1"/>
    <property type="molecule type" value="Genomic_DNA"/>
</dbReference>
<dbReference type="Proteomes" id="UP001161247">
    <property type="component" value="Chromosome 6"/>
</dbReference>
<feature type="compositionally biased region" description="Polar residues" evidence="1">
    <location>
        <begin position="145"/>
        <end position="159"/>
    </location>
</feature>
<feature type="region of interest" description="Disordered" evidence="1">
    <location>
        <begin position="143"/>
        <end position="162"/>
    </location>
</feature>
<proteinExistence type="predicted"/>
<keyword evidence="3" id="KW-1185">Reference proteome</keyword>
<evidence type="ECO:0000256" key="1">
    <source>
        <dbReference type="SAM" id="MobiDB-lite"/>
    </source>
</evidence>